<dbReference type="HOGENOM" id="CLU_3289602_0_0_6"/>
<name>D4BHF1_9ENTR</name>
<dbReference type="EMBL" id="ABWL02000021">
    <property type="protein sequence ID" value="EFE06900.1"/>
    <property type="molecule type" value="Genomic_DNA"/>
</dbReference>
<protein>
    <submittedName>
        <fullName evidence="1">Uncharacterized protein</fullName>
    </submittedName>
</protein>
<dbReference type="Proteomes" id="UP000003880">
    <property type="component" value="Unassembled WGS sequence"/>
</dbReference>
<proteinExistence type="predicted"/>
<gene>
    <name evidence="1" type="ORF">CIT292_09963</name>
</gene>
<evidence type="ECO:0000313" key="1">
    <source>
        <dbReference type="EMBL" id="EFE06900.1"/>
    </source>
</evidence>
<comment type="caution">
    <text evidence="1">The sequence shown here is derived from an EMBL/GenBank/DDBJ whole genome shotgun (WGS) entry which is preliminary data.</text>
</comment>
<evidence type="ECO:0000313" key="2">
    <source>
        <dbReference type="Proteomes" id="UP000003880"/>
    </source>
</evidence>
<reference evidence="1 2" key="1">
    <citation type="submission" date="2010-02" db="EMBL/GenBank/DDBJ databases">
        <authorList>
            <person name="Weinstock G."/>
            <person name="Sodergren E."/>
            <person name="Clifton S."/>
            <person name="Fulton L."/>
            <person name="Fulton B."/>
            <person name="Courtney L."/>
            <person name="Fronick C."/>
            <person name="Harrison M."/>
            <person name="Strong C."/>
            <person name="Farmer C."/>
            <person name="Delahaunty K."/>
            <person name="Markovic C."/>
            <person name="Hall O."/>
            <person name="Minx P."/>
            <person name="Tomlinson C."/>
            <person name="Mitreva M."/>
            <person name="Nelson J."/>
            <person name="Hou S."/>
            <person name="Wollam A."/>
            <person name="Pepin K.H."/>
            <person name="Johnson M."/>
            <person name="Bhonagiri V."/>
            <person name="Zhang X."/>
            <person name="Suruliraj S."/>
            <person name="Warren W."/>
            <person name="Chinwalla A."/>
            <person name="Mardis E.R."/>
            <person name="Wilson R.K."/>
        </authorList>
    </citation>
    <scope>NUCLEOTIDE SEQUENCE [LARGE SCALE GENOMIC DNA]</scope>
    <source>
        <strain evidence="1 2">ATCC 29220</strain>
    </source>
</reference>
<sequence>MSLRICAHVVLHDLIFFTSAEPTCSSERPAVCVLACRFSFINLDF</sequence>
<dbReference type="AlphaFoldDB" id="D4BHF1"/>
<organism evidence="1 2">
    <name type="scientific">Citrobacter youngae ATCC 29220</name>
    <dbReference type="NCBI Taxonomy" id="500640"/>
    <lineage>
        <taxon>Bacteria</taxon>
        <taxon>Pseudomonadati</taxon>
        <taxon>Pseudomonadota</taxon>
        <taxon>Gammaproteobacteria</taxon>
        <taxon>Enterobacterales</taxon>
        <taxon>Enterobacteriaceae</taxon>
        <taxon>Citrobacter</taxon>
        <taxon>Citrobacter freundii complex</taxon>
    </lineage>
</organism>
<accession>D4BHF1</accession>